<dbReference type="Pfam" id="PF02952">
    <property type="entry name" value="Fucose_iso_C"/>
    <property type="match status" value="1"/>
</dbReference>
<dbReference type="AlphaFoldDB" id="A0A6J4IFG5"/>
<dbReference type="InterPro" id="IPR015888">
    <property type="entry name" value="Fuc_isomerase_C"/>
</dbReference>
<sequence>MRIGVLSFVGVHASDTDRAASLRFQEGVVAWLREQEHDVVVADDLAVSAASVAPEAERLGRADCDSVVFCFATESDPGLPPQAALRVSCPILLLGSADPAGGGMAALFAAAGALGEVGAPCGRVLGNVDDAAARSGIAGWLRQHDRKTRQRGRDAAQTLYGTRCALLGNGAAAGAEPDPSQWLSQFGVTLERFAGADIAERARRVEPDRVQAGIDWLTANVAEIRYDGDRLTPGPAGTLARQVRTYLAIRDLCRDEQIAFCALADRIDPDVAPGLILSLLNDGNDWEGATAPLVSAPGGDANGALTMRLLHLVSGNPALCGALRGYDAQEDLVGLAGAVAPTFAGLSEETGKKWPRVVLRAAPVSPDAAAGGSLHFDVATSPEVTFARLARLSGRFICVMTPGAFVEVTAVQGEALPQPATAGTAPHTWARFECPHGALVRTWPSSHVHAAVGDHVGALRSACESLGITPIHLSRAS</sequence>
<keyword evidence="2" id="KW-0119">Carbohydrate metabolism</keyword>
<reference evidence="4" key="1">
    <citation type="submission" date="2020-02" db="EMBL/GenBank/DDBJ databases">
        <authorList>
            <person name="Meier V. D."/>
        </authorList>
    </citation>
    <scope>NUCLEOTIDE SEQUENCE</scope>
    <source>
        <strain evidence="4">AVDCRST_MAG63</strain>
    </source>
</reference>
<dbReference type="GO" id="GO:0042355">
    <property type="term" value="P:L-fucose catabolic process"/>
    <property type="evidence" value="ECO:0007669"/>
    <property type="project" value="TreeGrafter"/>
</dbReference>
<dbReference type="GO" id="GO:0019571">
    <property type="term" value="P:D-arabinose catabolic process"/>
    <property type="evidence" value="ECO:0007669"/>
    <property type="project" value="TreeGrafter"/>
</dbReference>
<evidence type="ECO:0000256" key="2">
    <source>
        <dbReference type="ARBA" id="ARBA00023277"/>
    </source>
</evidence>
<dbReference type="GO" id="GO:0030145">
    <property type="term" value="F:manganese ion binding"/>
    <property type="evidence" value="ECO:0007669"/>
    <property type="project" value="InterPro"/>
</dbReference>
<dbReference type="InterPro" id="IPR009015">
    <property type="entry name" value="Fucose_isomerase_N/cen_sf"/>
</dbReference>
<dbReference type="GO" id="GO:0008790">
    <property type="term" value="F:arabinose isomerase activity"/>
    <property type="evidence" value="ECO:0007669"/>
    <property type="project" value="TreeGrafter"/>
</dbReference>
<accession>A0A6J4IFG5</accession>
<dbReference type="GO" id="GO:0005737">
    <property type="term" value="C:cytoplasm"/>
    <property type="evidence" value="ECO:0007669"/>
    <property type="project" value="InterPro"/>
</dbReference>
<gene>
    <name evidence="4" type="ORF">AVDCRST_MAG63-1818</name>
</gene>
<dbReference type="GO" id="GO:0008736">
    <property type="term" value="F:L-fucose isomerase activity"/>
    <property type="evidence" value="ECO:0007669"/>
    <property type="project" value="InterPro"/>
</dbReference>
<protein>
    <recommendedName>
        <fullName evidence="3">L-fucose isomerase C-terminal domain-containing protein</fullName>
    </recommendedName>
</protein>
<evidence type="ECO:0000256" key="1">
    <source>
        <dbReference type="ARBA" id="ARBA00023235"/>
    </source>
</evidence>
<dbReference type="PANTHER" id="PTHR37840:SF1">
    <property type="entry name" value="L-FUCOSE ISOMERASE"/>
    <property type="match status" value="1"/>
</dbReference>
<name>A0A6J4IFG5_9BACT</name>
<keyword evidence="1" id="KW-0413">Isomerase</keyword>
<evidence type="ECO:0000259" key="3">
    <source>
        <dbReference type="Pfam" id="PF02952"/>
    </source>
</evidence>
<feature type="domain" description="L-fucose isomerase C-terminal" evidence="3">
    <location>
        <begin position="372"/>
        <end position="469"/>
    </location>
</feature>
<organism evidence="4">
    <name type="scientific">uncultured Armatimonadetes bacterium</name>
    <dbReference type="NCBI Taxonomy" id="157466"/>
    <lineage>
        <taxon>Bacteria</taxon>
        <taxon>Bacillati</taxon>
        <taxon>Armatimonadota</taxon>
        <taxon>environmental samples</taxon>
    </lineage>
</organism>
<dbReference type="SUPFAM" id="SSF53743">
    <property type="entry name" value="FucI/AraA N-terminal and middle domains"/>
    <property type="match status" value="1"/>
</dbReference>
<evidence type="ECO:0000313" key="4">
    <source>
        <dbReference type="EMBL" id="CAA9248698.1"/>
    </source>
</evidence>
<dbReference type="EMBL" id="CADCTO010000229">
    <property type="protein sequence ID" value="CAA9248698.1"/>
    <property type="molecule type" value="Genomic_DNA"/>
</dbReference>
<proteinExistence type="predicted"/>
<dbReference type="InterPro" id="IPR005763">
    <property type="entry name" value="Fucose_isomerase"/>
</dbReference>
<dbReference type="PANTHER" id="PTHR37840">
    <property type="entry name" value="L-FUCOSE ISOMERASE"/>
    <property type="match status" value="1"/>
</dbReference>